<dbReference type="STRING" id="580166.AUP43_11495"/>
<organism evidence="1 2">
    <name type="scientific">Oceanibaculum pacificum</name>
    <dbReference type="NCBI Taxonomy" id="580166"/>
    <lineage>
        <taxon>Bacteria</taxon>
        <taxon>Pseudomonadati</taxon>
        <taxon>Pseudomonadota</taxon>
        <taxon>Alphaproteobacteria</taxon>
        <taxon>Rhodospirillales</taxon>
        <taxon>Oceanibaculaceae</taxon>
        <taxon>Oceanibaculum</taxon>
    </lineage>
</organism>
<sequence>MQPSLSALAGLKILDLTRLLPGAFCSQILADHGAEVVKIEQPGEGDYNRSFEPLNKEESGSFLLLNRNKKSVTLNLKSAEGKEIFLKLVDQADVVIEGFRPGVMQRLGLDYDALSKRNPKLIMCAISGFGQDGPYRLVSGHDLNYMGFAGALQLYGTREKGPGVPGLATADMGGGSLMAVIGILMAVVARQTTGRGQFVDISMMDGAFAWLSYYAADWLFAKKEPYGGENPFLGGAACYNVFRCRDGKFLTLGVIEPHFWARFCDVAGQPDLKDRQWPTEAGRQALYDEVQAIFLTDTRDSWVKRLIDADVPAGPVNSMEEAFADPQIRHRQMVLEVDHPVEGRIPQLGFPVKLSDTPGRIDAPSPLLGQHNAEMLARIGYSQADVERLKAEGAM</sequence>
<dbReference type="PANTHER" id="PTHR48228:SF5">
    <property type="entry name" value="ALPHA-METHYLACYL-COA RACEMASE"/>
    <property type="match status" value="1"/>
</dbReference>
<dbReference type="EMBL" id="LPXN01000129">
    <property type="protein sequence ID" value="KZD05489.1"/>
    <property type="molecule type" value="Genomic_DNA"/>
</dbReference>
<protein>
    <submittedName>
        <fullName evidence="1">Acyl-CoA hydratase</fullName>
    </submittedName>
</protein>
<dbReference type="GO" id="GO:0003824">
    <property type="term" value="F:catalytic activity"/>
    <property type="evidence" value="ECO:0007669"/>
    <property type="project" value="InterPro"/>
</dbReference>
<dbReference type="PANTHER" id="PTHR48228">
    <property type="entry name" value="SUCCINYL-COA--D-CITRAMALATE COA-TRANSFERASE"/>
    <property type="match status" value="1"/>
</dbReference>
<evidence type="ECO:0000313" key="1">
    <source>
        <dbReference type="EMBL" id="KZD05489.1"/>
    </source>
</evidence>
<dbReference type="RefSeq" id="WP_067558045.1">
    <property type="nucleotide sequence ID" value="NZ_LPXN01000129.1"/>
</dbReference>
<dbReference type="Gene3D" id="3.30.1540.10">
    <property type="entry name" value="formyl-coa transferase, domain 3"/>
    <property type="match status" value="1"/>
</dbReference>
<gene>
    <name evidence="1" type="ORF">AUP43_11495</name>
</gene>
<dbReference type="AlphaFoldDB" id="A0A154VWB4"/>
<reference evidence="1 2" key="1">
    <citation type="submission" date="2015-12" db="EMBL/GenBank/DDBJ databases">
        <title>Genome sequence of Oceanibaculum pacificum MCCC 1A02656.</title>
        <authorList>
            <person name="Lu L."/>
            <person name="Lai Q."/>
            <person name="Shao Z."/>
            <person name="Qian P."/>
        </authorList>
    </citation>
    <scope>NUCLEOTIDE SEQUENCE [LARGE SCALE GENOMIC DNA]</scope>
    <source>
        <strain evidence="1 2">MCCC 1A02656</strain>
    </source>
</reference>
<dbReference type="InterPro" id="IPR050509">
    <property type="entry name" value="CoA-transferase_III"/>
</dbReference>
<name>A0A154VWB4_9PROT</name>
<dbReference type="Pfam" id="PF02515">
    <property type="entry name" value="CoA_transf_3"/>
    <property type="match status" value="1"/>
</dbReference>
<dbReference type="InterPro" id="IPR023606">
    <property type="entry name" value="CoA-Trfase_III_dom_1_sf"/>
</dbReference>
<dbReference type="SUPFAM" id="SSF89796">
    <property type="entry name" value="CoA-transferase family III (CaiB/BaiF)"/>
    <property type="match status" value="1"/>
</dbReference>
<proteinExistence type="predicted"/>
<dbReference type="InterPro" id="IPR003673">
    <property type="entry name" value="CoA-Trfase_fam_III"/>
</dbReference>
<dbReference type="Gene3D" id="3.40.50.10540">
    <property type="entry name" value="Crotonobetainyl-coa:carnitine coa-transferase, domain 1"/>
    <property type="match status" value="1"/>
</dbReference>
<dbReference type="InterPro" id="IPR044855">
    <property type="entry name" value="CoA-Trfase_III_dom3_sf"/>
</dbReference>
<evidence type="ECO:0000313" key="2">
    <source>
        <dbReference type="Proteomes" id="UP000076400"/>
    </source>
</evidence>
<keyword evidence="2" id="KW-1185">Reference proteome</keyword>
<accession>A0A154VWB4</accession>
<dbReference type="Proteomes" id="UP000076400">
    <property type="component" value="Unassembled WGS sequence"/>
</dbReference>
<comment type="caution">
    <text evidence="1">The sequence shown here is derived from an EMBL/GenBank/DDBJ whole genome shotgun (WGS) entry which is preliminary data.</text>
</comment>
<dbReference type="OrthoDB" id="9781472at2"/>